<evidence type="ECO:0000313" key="5">
    <source>
        <dbReference type="Proteomes" id="UP001177595"/>
    </source>
</evidence>
<accession>A0AA95K8D0</accession>
<evidence type="ECO:0000256" key="1">
    <source>
        <dbReference type="ARBA" id="ARBA00004613"/>
    </source>
</evidence>
<dbReference type="RefSeq" id="WP_280623880.1">
    <property type="nucleotide sequence ID" value="NZ_CP123504.1"/>
</dbReference>
<dbReference type="Pfam" id="PF00353">
    <property type="entry name" value="HemolysinCabind"/>
    <property type="match status" value="2"/>
</dbReference>
<dbReference type="EMBL" id="CP123504">
    <property type="protein sequence ID" value="WGM00291.1"/>
    <property type="molecule type" value="Genomic_DNA"/>
</dbReference>
<dbReference type="InterPro" id="IPR011049">
    <property type="entry name" value="Serralysin-like_metalloprot_C"/>
</dbReference>
<dbReference type="GO" id="GO:0005576">
    <property type="term" value="C:extracellular region"/>
    <property type="evidence" value="ECO:0007669"/>
    <property type="project" value="UniProtKB-SubCell"/>
</dbReference>
<organism evidence="4 5">
    <name type="scientific">Arsenophonus nasoniae</name>
    <name type="common">son-killer infecting Nasonia vitripennis</name>
    <dbReference type="NCBI Taxonomy" id="638"/>
    <lineage>
        <taxon>Bacteria</taxon>
        <taxon>Pseudomonadati</taxon>
        <taxon>Pseudomonadota</taxon>
        <taxon>Gammaproteobacteria</taxon>
        <taxon>Enterobacterales</taxon>
        <taxon>Morganellaceae</taxon>
        <taxon>Arsenophonus</taxon>
    </lineage>
</organism>
<dbReference type="GO" id="GO:0005509">
    <property type="term" value="F:calcium ion binding"/>
    <property type="evidence" value="ECO:0007669"/>
    <property type="project" value="InterPro"/>
</dbReference>
<dbReference type="Gene3D" id="2.150.10.10">
    <property type="entry name" value="Serralysin-like metalloprotease, C-terminal"/>
    <property type="match status" value="2"/>
</dbReference>
<keyword evidence="3" id="KW-0106">Calcium</keyword>
<gene>
    <name evidence="4" type="ORF">QE210_10395</name>
</gene>
<dbReference type="InterPro" id="IPR050557">
    <property type="entry name" value="RTX_toxin/Mannuronan_C5-epim"/>
</dbReference>
<sequence length="1607" mass="182109">MTIPRWVLRQYFALGADKINQGEILRLIANYPEYLHLQTALNDLIGLATGSGLEGLSLQLALEKSDHWHKRLFINFSQLRQQISHSSDIEGGIRLFPHAFLLDDHNISAANIAATLGTIYAYSIDYNENFHQLLVYHRKLYEQRLKYSFTREELHFLQQFDHMFNNIKHREMIGNTSQYITRQSLEQWLSTAVAGRYQLKAGNLVFTLFIIQQADNYQYALFDPNSGEIKLSGQDKQNISTELCKGLTAYLTVELPKNFIIHNKTTRAAEMGIAKNAVDQFEFDIYRLKLDPVIKNEISSLISQLPNKSESTAQSLTVKIGAIDIQLATLQQAGAQIDNKLVTSQSVNLLSRHPDKLTFDVQQFNDYLTFVSGSQQNSKLVSVIKQQLNQVNATNALLANQQNLASSALLLERLSDIKQSNDINGNLWPRFQQNSVKLPRYARMMNKIGYGTQAIGLFQLVNSTQMMLAERELPQLSDEQRSEIDKNIIIAWSAAGANFSTDILQPLLLKIAYKTTGCYRVAGTFTGRAVMFLNIAAAGFDVYYSYENFSQLRTEQAVDIRQDLIVNGTLSLLSAGVGVGTAFAFFVGSSAAGPISIAIGAALMLGGMTYNAVRIVKKIKQKVELTSAEEFETGLRAALGLSLTYTIQNRLQQYHIADTFQLALFEKQRNQFEDILKPAGYNLHFYIEEEQQVEELPYFHLIDKQTGQYITYRDIKELSISKYINSFTIPITTLWANDNIDFEIEENKKRFSTSEVNLILQQLPNRYEVERVKIKEYIPSTYAATDEIILLAQDHDNILSNFEDIVINQNRIFTSNSQNSKVLHFTALNNPYDHNYDLIENYLAETYHKKNISAVSFNTANGNDVIIGLDTLANRFEIYDGKKIFIAGNKDDIFILNNRQFAINEIKHLYAKEGNDSIIINTLPIQQDLGLIEPDFSVYNKHNNTSFFGCYIDLENSSVKYLKRPFTRFEYAQHLLKNFINSGSNASQLVASIDNFENASGPDKAHNIIIGNEKDNILSAGNGHAILHGGEGNDALLLTKGYANGGSGVDRYVIQRYNWMDHIKILPDYRFYNQWNAEQQIFINPNQQKQLFKFTRLFNYHSNVVIDEEGNNGETIVELEYQLDEIKSFALKDRDIILKIEIAVPSELNNVAKSDIEIKLKNAYGYYDNGKHFLTHQYNIRTQDGFILAPYLPQSVNLLIDQPILYEAMYVRRFERHVTTARPYFVAIDLAENSIETYKKIYHLPDNIRPMQTTFEALGTVLSGDRFDNYFYNIKSDSYCYITKGVDHYYISDISILNLVSIYITFDYAKISENYTDNDRIIIYLAEYSGYDFFFDNNELVHKDKKNNLARIKFINWQRLESLNILIQDKNQQKFNIILSEQGNFIAPLDPVKLATEQDDIIVLPLDYRMNAKLLDAGDGNDIVTVTDVSEKGHIIKGGKGNDIITVKAGNNILLDGEGDDALYGGDGDDILISTGGNVTLAAGKGNNIIFINQLNGYVTIINNGGKDTIILQDKRIADYQIVDHNGNRSYLSADGLSGILIEDYDQQNVVINAAIGQGETLNNRQLDSLIDFIAAFDSNGENGSIDLMTYLPNFNIDLDFSVATTI</sequence>
<evidence type="ECO:0000313" key="4">
    <source>
        <dbReference type="EMBL" id="WGM00291.1"/>
    </source>
</evidence>
<evidence type="ECO:0000256" key="2">
    <source>
        <dbReference type="ARBA" id="ARBA00022525"/>
    </source>
</evidence>
<reference evidence="4" key="1">
    <citation type="submission" date="2023-04" db="EMBL/GenBank/DDBJ databases">
        <title>Genome dynamics across the evolutionary transition to endosymbiosis.</title>
        <authorList>
            <person name="Siozios S."/>
            <person name="Nadal-Jimenez P."/>
            <person name="Azagi T."/>
            <person name="Sprong H."/>
            <person name="Frost C.L."/>
            <person name="Parratt S.R."/>
            <person name="Taylor G."/>
            <person name="Brettell L."/>
            <person name="Lew K.C."/>
            <person name="Croft L."/>
            <person name="King K.C."/>
            <person name="Brockhurst M.A."/>
            <person name="Hypsa V."/>
            <person name="Novakova E."/>
            <person name="Darby A.C."/>
            <person name="Hurst G.D.D."/>
        </authorList>
    </citation>
    <scope>NUCLEOTIDE SEQUENCE</scope>
    <source>
        <strain evidence="4">APv</strain>
    </source>
</reference>
<dbReference type="InterPro" id="IPR001343">
    <property type="entry name" value="Hemolysn_Ca-bd"/>
</dbReference>
<comment type="subcellular location">
    <subcellularLocation>
        <location evidence="1">Secreted</location>
    </subcellularLocation>
</comment>
<protein>
    <submittedName>
        <fullName evidence="4">Calcium-binding protein</fullName>
    </submittedName>
</protein>
<dbReference type="PRINTS" id="PR00313">
    <property type="entry name" value="CABNDNGRPT"/>
</dbReference>
<proteinExistence type="predicted"/>
<dbReference type="Proteomes" id="UP001177595">
    <property type="component" value="Chromosome"/>
</dbReference>
<dbReference type="PANTHER" id="PTHR38340:SF1">
    <property type="entry name" value="S-LAYER PROTEIN"/>
    <property type="match status" value="1"/>
</dbReference>
<dbReference type="SUPFAM" id="SSF51120">
    <property type="entry name" value="beta-Roll"/>
    <property type="match status" value="2"/>
</dbReference>
<evidence type="ECO:0000256" key="3">
    <source>
        <dbReference type="ARBA" id="ARBA00022837"/>
    </source>
</evidence>
<name>A0AA95K8D0_9GAMM</name>
<keyword evidence="2" id="KW-0964">Secreted</keyword>
<dbReference type="PANTHER" id="PTHR38340">
    <property type="entry name" value="S-LAYER PROTEIN"/>
    <property type="match status" value="1"/>
</dbReference>